<evidence type="ECO:0000313" key="3">
    <source>
        <dbReference type="Proteomes" id="UP001458880"/>
    </source>
</evidence>
<comment type="caution">
    <text evidence="2">The sequence shown here is derived from an EMBL/GenBank/DDBJ whole genome shotgun (WGS) entry which is preliminary data.</text>
</comment>
<evidence type="ECO:0000313" key="2">
    <source>
        <dbReference type="EMBL" id="KAK9746936.1"/>
    </source>
</evidence>
<dbReference type="AlphaFoldDB" id="A0AAW1MLA5"/>
<sequence>MDNGADSRVINIIKSDFYMDDLITGTDTLEDAVYLKHQRSSWQEFHAQLSALNNIKIPRQVIIQDVTEIQLHGFCDASERAYGACVYIRSTDTYGNHWSNLLCAKSRVAPLKKTSLPRLELCGAVLLSRLVRKVCENFRVTFGKRRFWCDSTIALAWIRTESVNWKTFVANRVAEVRESSLSEEWKHIPSALNPADIVSRGTSPEQLSQTTLWWHGPEFLKHNEELWPEQHPIVSTSDSEAERKKPIPMSVL</sequence>
<protein>
    <submittedName>
        <fullName evidence="2">Pao retrotransposon peptidase</fullName>
    </submittedName>
</protein>
<accession>A0AAW1MLA5</accession>
<dbReference type="PANTHER" id="PTHR47331">
    <property type="entry name" value="PHD-TYPE DOMAIN-CONTAINING PROTEIN"/>
    <property type="match status" value="1"/>
</dbReference>
<dbReference type="EMBL" id="JASPKY010000036">
    <property type="protein sequence ID" value="KAK9746936.1"/>
    <property type="molecule type" value="Genomic_DNA"/>
</dbReference>
<gene>
    <name evidence="2" type="ORF">QE152_g5760</name>
</gene>
<dbReference type="InterPro" id="IPR008042">
    <property type="entry name" value="Retrotrans_Pao"/>
</dbReference>
<dbReference type="Pfam" id="PF05380">
    <property type="entry name" value="Peptidase_A17"/>
    <property type="match status" value="1"/>
</dbReference>
<feature type="region of interest" description="Disordered" evidence="1">
    <location>
        <begin position="233"/>
        <end position="252"/>
    </location>
</feature>
<keyword evidence="3" id="KW-1185">Reference proteome</keyword>
<proteinExistence type="predicted"/>
<organism evidence="2 3">
    <name type="scientific">Popillia japonica</name>
    <name type="common">Japanese beetle</name>
    <dbReference type="NCBI Taxonomy" id="7064"/>
    <lineage>
        <taxon>Eukaryota</taxon>
        <taxon>Metazoa</taxon>
        <taxon>Ecdysozoa</taxon>
        <taxon>Arthropoda</taxon>
        <taxon>Hexapoda</taxon>
        <taxon>Insecta</taxon>
        <taxon>Pterygota</taxon>
        <taxon>Neoptera</taxon>
        <taxon>Endopterygota</taxon>
        <taxon>Coleoptera</taxon>
        <taxon>Polyphaga</taxon>
        <taxon>Scarabaeiformia</taxon>
        <taxon>Scarabaeidae</taxon>
        <taxon>Rutelinae</taxon>
        <taxon>Popillia</taxon>
    </lineage>
</organism>
<dbReference type="PANTHER" id="PTHR47331:SF1">
    <property type="entry name" value="GAG-LIKE PROTEIN"/>
    <property type="match status" value="1"/>
</dbReference>
<name>A0AAW1MLA5_POPJA</name>
<reference evidence="2 3" key="1">
    <citation type="journal article" date="2024" name="BMC Genomics">
        <title>De novo assembly and annotation of Popillia japonica's genome with initial clues to its potential as an invasive pest.</title>
        <authorList>
            <person name="Cucini C."/>
            <person name="Boschi S."/>
            <person name="Funari R."/>
            <person name="Cardaioli E."/>
            <person name="Iannotti N."/>
            <person name="Marturano G."/>
            <person name="Paoli F."/>
            <person name="Bruttini M."/>
            <person name="Carapelli A."/>
            <person name="Frati F."/>
            <person name="Nardi F."/>
        </authorList>
    </citation>
    <scope>NUCLEOTIDE SEQUENCE [LARGE SCALE GENOMIC DNA]</scope>
    <source>
        <strain evidence="2">DMR45628</strain>
    </source>
</reference>
<dbReference type="Proteomes" id="UP001458880">
    <property type="component" value="Unassembled WGS sequence"/>
</dbReference>
<evidence type="ECO:0000256" key="1">
    <source>
        <dbReference type="SAM" id="MobiDB-lite"/>
    </source>
</evidence>